<dbReference type="KEGG" id="gaz:Pan241w_26440"/>
<reference evidence="1 2" key="1">
    <citation type="submission" date="2019-02" db="EMBL/GenBank/DDBJ databases">
        <title>Deep-cultivation of Planctomycetes and their phenomic and genomic characterization uncovers novel biology.</title>
        <authorList>
            <person name="Wiegand S."/>
            <person name="Jogler M."/>
            <person name="Boedeker C."/>
            <person name="Pinto D."/>
            <person name="Vollmers J."/>
            <person name="Rivas-Marin E."/>
            <person name="Kohn T."/>
            <person name="Peeters S.H."/>
            <person name="Heuer A."/>
            <person name="Rast P."/>
            <person name="Oberbeckmann S."/>
            <person name="Bunk B."/>
            <person name="Jeske O."/>
            <person name="Meyerdierks A."/>
            <person name="Storesund J.E."/>
            <person name="Kallscheuer N."/>
            <person name="Luecker S."/>
            <person name="Lage O.M."/>
            <person name="Pohl T."/>
            <person name="Merkel B.J."/>
            <person name="Hornburger P."/>
            <person name="Mueller R.-W."/>
            <person name="Bruemmer F."/>
            <person name="Labrenz M."/>
            <person name="Spormann A.M."/>
            <person name="Op den Camp H."/>
            <person name="Overmann J."/>
            <person name="Amann R."/>
            <person name="Jetten M.S.M."/>
            <person name="Mascher T."/>
            <person name="Medema M.H."/>
            <person name="Devos D.P."/>
            <person name="Kaster A.-K."/>
            <person name="Ovreas L."/>
            <person name="Rohde M."/>
            <person name="Galperin M.Y."/>
            <person name="Jogler C."/>
        </authorList>
    </citation>
    <scope>NUCLEOTIDE SEQUENCE [LARGE SCALE GENOMIC DNA]</scope>
    <source>
        <strain evidence="1 2">Pan241w</strain>
    </source>
</reference>
<keyword evidence="2" id="KW-1185">Reference proteome</keyword>
<sequence length="324" mass="36682">MKGKIMRHPILIVRSAFDQMLATVKSSPVEIGSILLGVIAEHIVVMAVGKPGENSIQEAVRFVHDPAEDQKCLQEQRQKHGQKIAILGGFHKHPSGMHWFSSQDNQQAQEIFMQNGDGKPVLIGIWAEAVRGPEPHLFLYILESENGRLTPVGYDIVTPSDSRVAGALKDAPVFPEQSINGFWEDTQFQFYHNSVGRERIRNELATLRKQGWKVQTIRKAKTKKLILSLHRDTRQFLVMLPPEFPLNPPRIYDLAGFEVLGLHALMQWNSDRCIAAIIEQYGQIFISPLCNPLQQENLLWHTKNQTGTSRLLSKVKSVFTLARK</sequence>
<dbReference type="Proteomes" id="UP000317171">
    <property type="component" value="Chromosome"/>
</dbReference>
<dbReference type="AlphaFoldDB" id="A0A517RFA5"/>
<accession>A0A517RFA5</accession>
<name>A0A517RFA5_9PLAN</name>
<dbReference type="EMBL" id="CP036269">
    <property type="protein sequence ID" value="QDT42559.1"/>
    <property type="molecule type" value="Genomic_DNA"/>
</dbReference>
<dbReference type="RefSeq" id="WP_145216006.1">
    <property type="nucleotide sequence ID" value="NZ_CP036269.1"/>
</dbReference>
<dbReference type="Gene3D" id="3.40.140.10">
    <property type="entry name" value="Cytidine Deaminase, domain 2"/>
    <property type="match status" value="1"/>
</dbReference>
<proteinExistence type="predicted"/>
<organism evidence="1 2">
    <name type="scientific">Gimesia alba</name>
    <dbReference type="NCBI Taxonomy" id="2527973"/>
    <lineage>
        <taxon>Bacteria</taxon>
        <taxon>Pseudomonadati</taxon>
        <taxon>Planctomycetota</taxon>
        <taxon>Planctomycetia</taxon>
        <taxon>Planctomycetales</taxon>
        <taxon>Planctomycetaceae</taxon>
        <taxon>Gimesia</taxon>
    </lineage>
</organism>
<evidence type="ECO:0000313" key="1">
    <source>
        <dbReference type="EMBL" id="QDT42559.1"/>
    </source>
</evidence>
<protein>
    <recommendedName>
        <fullName evidence="3">JAB domain-containing protein</fullName>
    </recommendedName>
</protein>
<evidence type="ECO:0000313" key="2">
    <source>
        <dbReference type="Proteomes" id="UP000317171"/>
    </source>
</evidence>
<gene>
    <name evidence="1" type="ORF">Pan241w_26440</name>
</gene>
<evidence type="ECO:0008006" key="3">
    <source>
        <dbReference type="Google" id="ProtNLM"/>
    </source>
</evidence>